<keyword evidence="17" id="KW-0675">Receptor</keyword>
<dbReference type="GO" id="GO:0005524">
    <property type="term" value="F:ATP binding"/>
    <property type="evidence" value="ECO:0007669"/>
    <property type="project" value="UniProtKB-UniRule"/>
</dbReference>
<dbReference type="InterPro" id="IPR011009">
    <property type="entry name" value="Kinase-like_dom_sf"/>
</dbReference>
<dbReference type="Proteomes" id="UP001054889">
    <property type="component" value="Unassembled WGS sequence"/>
</dbReference>
<feature type="transmembrane region" description="Helical" evidence="25">
    <location>
        <begin position="509"/>
        <end position="530"/>
    </location>
</feature>
<evidence type="ECO:0000256" key="5">
    <source>
        <dbReference type="ARBA" id="ARBA00022527"/>
    </source>
</evidence>
<evidence type="ECO:0000256" key="24">
    <source>
        <dbReference type="PROSITE-ProRule" id="PRU10141"/>
    </source>
</evidence>
<dbReference type="InterPro" id="IPR051809">
    <property type="entry name" value="Plant_receptor-like_S/T_kinase"/>
</dbReference>
<dbReference type="InterPro" id="IPR017441">
    <property type="entry name" value="Protein_kinase_ATP_BS"/>
</dbReference>
<evidence type="ECO:0000256" key="3">
    <source>
        <dbReference type="ARBA" id="ARBA00012513"/>
    </source>
</evidence>
<evidence type="ECO:0000256" key="14">
    <source>
        <dbReference type="ARBA" id="ARBA00022840"/>
    </source>
</evidence>
<proteinExistence type="predicted"/>
<evidence type="ECO:0000256" key="17">
    <source>
        <dbReference type="ARBA" id="ARBA00023170"/>
    </source>
</evidence>
<sequence length="880" mass="96818">MEDFRVTSLDLHNRRLVGHVSASLGNLTFLKDLNLADNRFTGHIPPFFGQLPRLQTIVLSNNTFYGSIPTFANCSNLKALLLNGNNLIGKFPDLPLGIQFLNLESNNLSGTIPSSLANITTLQVFSCRGNNIEGTIPDEFAMLSELQLLYAGGNHLADSNGFCGHIPPSLANASNLGQLELSENNFTGIVPRSIGKLHKLYKLNLQFNKLEARNKDWEFIDSLGNCTQLQILSLAANQLEGHIPISLSNLSADLKELYLGLNQLSGGLPSGIANFQNLNVLSLYENQFAGEIPEWLGNLKSLKMIGLSNNSFTGFIPTSLSNLSQLLYVYMAANKLEGHLPADMGNLQNLLECDISINLLHGDIPNGIFRIPTIRIIVLSSNMLSGYIPNTLGNSESLEYIYLQKNRLGGSIPDTLGNIRGLQVLNLSHNNLNGSIPPSLGNLQYLQQLDLSYNNLKGKTPTKGIFCNVTSMSVNGNLGLCGGPVELHLNVCTPIMPLSMRKPSSLVKWMVISLASIVLLSILILIRLLWRGGKRTKSVTLPLFDKKYPRVSYNDLARATENFSISNLIGRGRFSFVYKGILFQERIMVAIKVFSLETKDAQKSFIAECIARRNLRHRNLVPVLTACSSIDSDGNDFMAVVYELMPRGDLHALLYSIQNGENTLSLGHITLAQRLCILVDVADALEYLHHNNQATIVHCDIKPSNILLDENMTAHVGDFGLTRFKVDSVALSSTNSVSTSSSIAIKGTIGYVAPECAIDGDVSCAGDVYSFGIVLFEIILRKRPTDDMFTDGLNIAKFVEMNFPDRISQIVDPDLQEYHHNDDALSQQSSTAMRERTLACLLSVLDIGLHCTKASPGKRMAMREIAARLHEVKKAYLREN</sequence>
<keyword evidence="14 24" id="KW-0067">ATP-binding</keyword>
<keyword evidence="6" id="KW-0597">Phosphoprotein</keyword>
<dbReference type="PROSITE" id="PS51450">
    <property type="entry name" value="LRR"/>
    <property type="match status" value="1"/>
</dbReference>
<protein>
    <recommendedName>
        <fullName evidence="23">Receptor kinase-like protein Xa21</fullName>
        <ecNumber evidence="3">2.7.11.1</ecNumber>
    </recommendedName>
</protein>
<dbReference type="Gene3D" id="1.10.510.10">
    <property type="entry name" value="Transferase(Phosphotransferase) domain 1"/>
    <property type="match status" value="1"/>
</dbReference>
<evidence type="ECO:0000256" key="21">
    <source>
        <dbReference type="ARBA" id="ARBA00054320"/>
    </source>
</evidence>
<dbReference type="PANTHER" id="PTHR27008">
    <property type="entry name" value="OS04G0122200 PROTEIN"/>
    <property type="match status" value="1"/>
</dbReference>
<dbReference type="InterPro" id="IPR032675">
    <property type="entry name" value="LRR_dom_sf"/>
</dbReference>
<dbReference type="InterPro" id="IPR001245">
    <property type="entry name" value="Ser-Thr/Tyr_kinase_cat_dom"/>
</dbReference>
<dbReference type="SUPFAM" id="SSF52047">
    <property type="entry name" value="RNI-like"/>
    <property type="match status" value="1"/>
</dbReference>
<dbReference type="AlphaFoldDB" id="A0AAV5F0Q6"/>
<keyword evidence="29" id="KW-1185">Reference proteome</keyword>
<comment type="function">
    <text evidence="22">The processed protein kinase Xa21 chain released by protein cleavage after X.oryzae pv. oryzae protein Ax21 detection translocates into the nucleus where it can bind and regulate WRKY62, a transcription factor. Confers resistance to the bacterial pathogen X.oryzae pv. oryzae (Xoo).</text>
</comment>
<dbReference type="InterPro" id="IPR001611">
    <property type="entry name" value="Leu-rich_rpt"/>
</dbReference>
<comment type="catalytic activity">
    <reaction evidence="20">
        <text>L-seryl-[protein] + ATP = O-phospho-L-seryl-[protein] + ADP + H(+)</text>
        <dbReference type="Rhea" id="RHEA:17989"/>
        <dbReference type="Rhea" id="RHEA-COMP:9863"/>
        <dbReference type="Rhea" id="RHEA-COMP:11604"/>
        <dbReference type="ChEBI" id="CHEBI:15378"/>
        <dbReference type="ChEBI" id="CHEBI:29999"/>
        <dbReference type="ChEBI" id="CHEBI:30616"/>
        <dbReference type="ChEBI" id="CHEBI:83421"/>
        <dbReference type="ChEBI" id="CHEBI:456216"/>
        <dbReference type="EC" id="2.7.11.1"/>
    </reaction>
</comment>
<evidence type="ECO:0000256" key="4">
    <source>
        <dbReference type="ARBA" id="ARBA00022475"/>
    </source>
</evidence>
<gene>
    <name evidence="28" type="primary">gb16770</name>
    <name evidence="27" type="synonym">gb16713</name>
    <name evidence="27" type="ORF">PR202_gb16713</name>
    <name evidence="28" type="ORF">PR202_gb16770</name>
</gene>
<reference evidence="28" key="2">
    <citation type="submission" date="2021-12" db="EMBL/GenBank/DDBJ databases">
        <title>Resequencing data analysis of finger millet.</title>
        <authorList>
            <person name="Hatakeyama M."/>
            <person name="Aluri S."/>
            <person name="Balachadran M.T."/>
            <person name="Sivarajan S.R."/>
            <person name="Poveda L."/>
            <person name="Shimizu-Inatsugi R."/>
            <person name="Schlapbach R."/>
            <person name="Sreeman S.M."/>
            <person name="Shimizu K.K."/>
        </authorList>
    </citation>
    <scope>NUCLEOTIDE SEQUENCE</scope>
</reference>
<feature type="binding site" evidence="24">
    <location>
        <position position="592"/>
    </location>
    <ligand>
        <name>ATP</name>
        <dbReference type="ChEBI" id="CHEBI:30616"/>
    </ligand>
</feature>
<keyword evidence="16 25" id="KW-0472">Membrane</keyword>
<evidence type="ECO:0000256" key="23">
    <source>
        <dbReference type="ARBA" id="ARBA00072040"/>
    </source>
</evidence>
<keyword evidence="9 25" id="KW-0812">Transmembrane</keyword>
<dbReference type="Gene3D" id="3.80.10.10">
    <property type="entry name" value="Ribonuclease Inhibitor"/>
    <property type="match status" value="3"/>
</dbReference>
<dbReference type="PANTHER" id="PTHR27008:SF537">
    <property type="entry name" value="OS11G0173432 PROTEIN"/>
    <property type="match status" value="1"/>
</dbReference>
<evidence type="ECO:0000256" key="20">
    <source>
        <dbReference type="ARBA" id="ARBA00048679"/>
    </source>
</evidence>
<dbReference type="PROSITE" id="PS00107">
    <property type="entry name" value="PROTEIN_KINASE_ATP"/>
    <property type="match status" value="1"/>
</dbReference>
<keyword evidence="12 24" id="KW-0547">Nucleotide-binding</keyword>
<evidence type="ECO:0000256" key="2">
    <source>
        <dbReference type="ARBA" id="ARBA00004389"/>
    </source>
</evidence>
<dbReference type="FunFam" id="1.10.510.10:FF:000358">
    <property type="entry name" value="Putative leucine-rich repeat receptor-like serine/threonine-protein kinase"/>
    <property type="match status" value="1"/>
</dbReference>
<dbReference type="EMBL" id="BQKI01000080">
    <property type="protein sequence ID" value="GJN28571.1"/>
    <property type="molecule type" value="Genomic_DNA"/>
</dbReference>
<dbReference type="GO" id="GO:0005886">
    <property type="term" value="C:plasma membrane"/>
    <property type="evidence" value="ECO:0007669"/>
    <property type="project" value="UniProtKB-SubCell"/>
</dbReference>
<dbReference type="EC" id="2.7.11.1" evidence="3"/>
<evidence type="ECO:0000256" key="8">
    <source>
        <dbReference type="ARBA" id="ARBA00022679"/>
    </source>
</evidence>
<name>A0AAV5F0Q6_ELECO</name>
<evidence type="ECO:0000256" key="16">
    <source>
        <dbReference type="ARBA" id="ARBA00023136"/>
    </source>
</evidence>
<evidence type="ECO:0000256" key="22">
    <source>
        <dbReference type="ARBA" id="ARBA00056628"/>
    </source>
</evidence>
<keyword evidence="10" id="KW-0732">Signal</keyword>
<evidence type="ECO:0000256" key="19">
    <source>
        <dbReference type="ARBA" id="ARBA00047899"/>
    </source>
</evidence>
<dbReference type="Pfam" id="PF13855">
    <property type="entry name" value="LRR_8"/>
    <property type="match status" value="1"/>
</dbReference>
<dbReference type="SUPFAM" id="SSF56112">
    <property type="entry name" value="Protein kinase-like (PK-like)"/>
    <property type="match status" value="1"/>
</dbReference>
<dbReference type="InterPro" id="IPR000719">
    <property type="entry name" value="Prot_kinase_dom"/>
</dbReference>
<keyword evidence="7" id="KW-0433">Leucine-rich repeat</keyword>
<dbReference type="Pfam" id="PF07714">
    <property type="entry name" value="PK_Tyr_Ser-Thr"/>
    <property type="match status" value="1"/>
</dbReference>
<evidence type="ECO:0000313" key="29">
    <source>
        <dbReference type="Proteomes" id="UP001054889"/>
    </source>
</evidence>
<evidence type="ECO:0000256" key="10">
    <source>
        <dbReference type="ARBA" id="ARBA00022729"/>
    </source>
</evidence>
<evidence type="ECO:0000259" key="26">
    <source>
        <dbReference type="PROSITE" id="PS50011"/>
    </source>
</evidence>
<dbReference type="Pfam" id="PF00560">
    <property type="entry name" value="LRR_1"/>
    <property type="match status" value="7"/>
</dbReference>
<dbReference type="PROSITE" id="PS50011">
    <property type="entry name" value="PROTEIN_KINASE_DOM"/>
    <property type="match status" value="1"/>
</dbReference>
<evidence type="ECO:0000256" key="15">
    <source>
        <dbReference type="ARBA" id="ARBA00022989"/>
    </source>
</evidence>
<comment type="subcellular location">
    <subcellularLocation>
        <location evidence="1">Cell membrane</location>
        <topology evidence="1">Single-pass membrane protein</topology>
    </subcellularLocation>
    <subcellularLocation>
        <location evidence="2">Endoplasmic reticulum membrane</location>
        <topology evidence="2">Single-pass membrane protein</topology>
    </subcellularLocation>
</comment>
<organism evidence="28 29">
    <name type="scientific">Eleusine coracana subsp. coracana</name>
    <dbReference type="NCBI Taxonomy" id="191504"/>
    <lineage>
        <taxon>Eukaryota</taxon>
        <taxon>Viridiplantae</taxon>
        <taxon>Streptophyta</taxon>
        <taxon>Embryophyta</taxon>
        <taxon>Tracheophyta</taxon>
        <taxon>Spermatophyta</taxon>
        <taxon>Magnoliopsida</taxon>
        <taxon>Liliopsida</taxon>
        <taxon>Poales</taxon>
        <taxon>Poaceae</taxon>
        <taxon>PACMAD clade</taxon>
        <taxon>Chloridoideae</taxon>
        <taxon>Cynodonteae</taxon>
        <taxon>Eleusininae</taxon>
        <taxon>Eleusine</taxon>
    </lineage>
</organism>
<dbReference type="EMBL" id="BQKI01000080">
    <property type="protein sequence ID" value="GJN28622.1"/>
    <property type="molecule type" value="Genomic_DNA"/>
</dbReference>
<feature type="domain" description="Protein kinase" evidence="26">
    <location>
        <begin position="563"/>
        <end position="873"/>
    </location>
</feature>
<comment type="function">
    <text evidence="21">Receptor kinase that detects X.oryzae pv. oryzae protein Ax21 to promote innate immunity. Following X.oryzae pv. oryzae protein Ax21 detection, undergoes cleavage, releasing the processed protein kinase Xa21 chain.</text>
</comment>
<evidence type="ECO:0000256" key="25">
    <source>
        <dbReference type="SAM" id="Phobius"/>
    </source>
</evidence>
<dbReference type="InterPro" id="IPR008271">
    <property type="entry name" value="Ser/Thr_kinase_AS"/>
</dbReference>
<evidence type="ECO:0000256" key="12">
    <source>
        <dbReference type="ARBA" id="ARBA00022741"/>
    </source>
</evidence>
<dbReference type="GO" id="GO:0005789">
    <property type="term" value="C:endoplasmic reticulum membrane"/>
    <property type="evidence" value="ECO:0007669"/>
    <property type="project" value="UniProtKB-SubCell"/>
</dbReference>
<dbReference type="SMART" id="SM00220">
    <property type="entry name" value="S_TKc"/>
    <property type="match status" value="1"/>
</dbReference>
<keyword evidence="13" id="KW-0418">Kinase</keyword>
<reference evidence="28" key="1">
    <citation type="journal article" date="2018" name="DNA Res.">
        <title>Multiple hybrid de novo genome assembly of finger millet, an orphan allotetraploid crop.</title>
        <authorList>
            <person name="Hatakeyama M."/>
            <person name="Aluri S."/>
            <person name="Balachadran M.T."/>
            <person name="Sivarajan S.R."/>
            <person name="Patrignani A."/>
            <person name="Gruter S."/>
            <person name="Poveda L."/>
            <person name="Shimizu-Inatsugi R."/>
            <person name="Baeten J."/>
            <person name="Francoijs K.J."/>
            <person name="Nataraja K.N."/>
            <person name="Reddy Y.A.N."/>
            <person name="Phadnis S."/>
            <person name="Ravikumar R.L."/>
            <person name="Schlapbach R."/>
            <person name="Sreeman S.M."/>
            <person name="Shimizu K.K."/>
        </authorList>
    </citation>
    <scope>NUCLEOTIDE SEQUENCE</scope>
</reference>
<evidence type="ECO:0000256" key="6">
    <source>
        <dbReference type="ARBA" id="ARBA00022553"/>
    </source>
</evidence>
<evidence type="ECO:0000256" key="7">
    <source>
        <dbReference type="ARBA" id="ARBA00022614"/>
    </source>
</evidence>
<dbReference type="GO" id="GO:0004674">
    <property type="term" value="F:protein serine/threonine kinase activity"/>
    <property type="evidence" value="ECO:0007669"/>
    <property type="project" value="UniProtKB-KW"/>
</dbReference>
<evidence type="ECO:0000256" key="18">
    <source>
        <dbReference type="ARBA" id="ARBA00023180"/>
    </source>
</evidence>
<dbReference type="SUPFAM" id="SSF52058">
    <property type="entry name" value="L domain-like"/>
    <property type="match status" value="1"/>
</dbReference>
<comment type="catalytic activity">
    <reaction evidence="19">
        <text>L-threonyl-[protein] + ATP = O-phospho-L-threonyl-[protein] + ADP + H(+)</text>
        <dbReference type="Rhea" id="RHEA:46608"/>
        <dbReference type="Rhea" id="RHEA-COMP:11060"/>
        <dbReference type="Rhea" id="RHEA-COMP:11605"/>
        <dbReference type="ChEBI" id="CHEBI:15378"/>
        <dbReference type="ChEBI" id="CHEBI:30013"/>
        <dbReference type="ChEBI" id="CHEBI:30616"/>
        <dbReference type="ChEBI" id="CHEBI:61977"/>
        <dbReference type="ChEBI" id="CHEBI:456216"/>
        <dbReference type="EC" id="2.7.11.1"/>
    </reaction>
</comment>
<evidence type="ECO:0000256" key="11">
    <source>
        <dbReference type="ARBA" id="ARBA00022737"/>
    </source>
</evidence>
<keyword evidence="5" id="KW-0723">Serine/threonine-protein kinase</keyword>
<evidence type="ECO:0000313" key="27">
    <source>
        <dbReference type="EMBL" id="GJN28571.1"/>
    </source>
</evidence>
<dbReference type="PROSITE" id="PS00108">
    <property type="entry name" value="PROTEIN_KINASE_ST"/>
    <property type="match status" value="1"/>
</dbReference>
<dbReference type="FunFam" id="3.30.200.20:FF:000432">
    <property type="entry name" value="LRR receptor-like serine/threonine-protein kinase EFR"/>
    <property type="match status" value="1"/>
</dbReference>
<keyword evidence="8" id="KW-0808">Transferase</keyword>
<evidence type="ECO:0000256" key="9">
    <source>
        <dbReference type="ARBA" id="ARBA00022692"/>
    </source>
</evidence>
<evidence type="ECO:0000256" key="1">
    <source>
        <dbReference type="ARBA" id="ARBA00004162"/>
    </source>
</evidence>
<keyword evidence="11" id="KW-0677">Repeat</keyword>
<evidence type="ECO:0000313" key="28">
    <source>
        <dbReference type="EMBL" id="GJN28622.1"/>
    </source>
</evidence>
<keyword evidence="15 25" id="KW-1133">Transmembrane helix</keyword>
<keyword evidence="18" id="KW-0325">Glycoprotein</keyword>
<keyword evidence="4" id="KW-1003">Cell membrane</keyword>
<dbReference type="Gene3D" id="3.30.200.20">
    <property type="entry name" value="Phosphorylase Kinase, domain 1"/>
    <property type="match status" value="1"/>
</dbReference>
<comment type="caution">
    <text evidence="28">The sequence shown here is derived from an EMBL/GenBank/DDBJ whole genome shotgun (WGS) entry which is preliminary data.</text>
</comment>
<dbReference type="FunFam" id="3.80.10.10:FF:000095">
    <property type="entry name" value="LRR receptor-like serine/threonine-protein kinase GSO1"/>
    <property type="match status" value="2"/>
</dbReference>
<accession>A0AAV5F0Q6</accession>
<evidence type="ECO:0000256" key="13">
    <source>
        <dbReference type="ARBA" id="ARBA00022777"/>
    </source>
</evidence>